<reference evidence="1 2" key="1">
    <citation type="submission" date="2019-05" db="EMBL/GenBank/DDBJ databases">
        <title>Another draft genome of Portunus trituberculatus and its Hox gene families provides insights of decapod evolution.</title>
        <authorList>
            <person name="Jeong J.-H."/>
            <person name="Song I."/>
            <person name="Kim S."/>
            <person name="Choi T."/>
            <person name="Kim D."/>
            <person name="Ryu S."/>
            <person name="Kim W."/>
        </authorList>
    </citation>
    <scope>NUCLEOTIDE SEQUENCE [LARGE SCALE GENOMIC DNA]</scope>
    <source>
        <tissue evidence="1">Muscle</tissue>
    </source>
</reference>
<keyword evidence="2" id="KW-1185">Reference proteome</keyword>
<proteinExistence type="predicted"/>
<protein>
    <submittedName>
        <fullName evidence="1">Uncharacterized protein</fullName>
    </submittedName>
</protein>
<dbReference type="Proteomes" id="UP000324222">
    <property type="component" value="Unassembled WGS sequence"/>
</dbReference>
<sequence length="95" mass="10708">MKSLFDCTFATCRAAVRPRRERGIAFVTGSKISALDALLGEIRLYDARLILHWIWFRVESGYVVPGDDGTGRAAVIIARWHTWECGGVMFCCDRV</sequence>
<evidence type="ECO:0000313" key="2">
    <source>
        <dbReference type="Proteomes" id="UP000324222"/>
    </source>
</evidence>
<organism evidence="1 2">
    <name type="scientific">Portunus trituberculatus</name>
    <name type="common">Swimming crab</name>
    <name type="synonym">Neptunus trituberculatus</name>
    <dbReference type="NCBI Taxonomy" id="210409"/>
    <lineage>
        <taxon>Eukaryota</taxon>
        <taxon>Metazoa</taxon>
        <taxon>Ecdysozoa</taxon>
        <taxon>Arthropoda</taxon>
        <taxon>Crustacea</taxon>
        <taxon>Multicrustacea</taxon>
        <taxon>Malacostraca</taxon>
        <taxon>Eumalacostraca</taxon>
        <taxon>Eucarida</taxon>
        <taxon>Decapoda</taxon>
        <taxon>Pleocyemata</taxon>
        <taxon>Brachyura</taxon>
        <taxon>Eubrachyura</taxon>
        <taxon>Portunoidea</taxon>
        <taxon>Portunidae</taxon>
        <taxon>Portuninae</taxon>
        <taxon>Portunus</taxon>
    </lineage>
</organism>
<comment type="caution">
    <text evidence="1">The sequence shown here is derived from an EMBL/GenBank/DDBJ whole genome shotgun (WGS) entry which is preliminary data.</text>
</comment>
<dbReference type="EMBL" id="VSRR010002704">
    <property type="protein sequence ID" value="MPC32830.1"/>
    <property type="molecule type" value="Genomic_DNA"/>
</dbReference>
<dbReference type="AlphaFoldDB" id="A0A5B7EEQ8"/>
<name>A0A5B7EEQ8_PORTR</name>
<evidence type="ECO:0000313" key="1">
    <source>
        <dbReference type="EMBL" id="MPC32830.1"/>
    </source>
</evidence>
<accession>A0A5B7EEQ8</accession>
<gene>
    <name evidence="1" type="ORF">E2C01_026161</name>
</gene>